<keyword evidence="2 3" id="KW-0274">FAD</keyword>
<dbReference type="GO" id="GO:0071949">
    <property type="term" value="F:FAD binding"/>
    <property type="evidence" value="ECO:0007669"/>
    <property type="project" value="TreeGrafter"/>
</dbReference>
<dbReference type="PANTHER" id="PTHR11455:SF9">
    <property type="entry name" value="CRYPTOCHROME CIRCADIAN CLOCK 5 ISOFORM X1"/>
    <property type="match status" value="1"/>
</dbReference>
<dbReference type="GO" id="GO:0003677">
    <property type="term" value="F:DNA binding"/>
    <property type="evidence" value="ECO:0007669"/>
    <property type="project" value="TreeGrafter"/>
</dbReference>
<dbReference type="Pfam" id="PF03441">
    <property type="entry name" value="FAD_binding_7"/>
    <property type="match status" value="1"/>
</dbReference>
<keyword evidence="6" id="KW-1185">Reference proteome</keyword>
<sequence length="416" mass="45598">MALIPTPPAPTGTDDHSATIAWVAEHLGDLAREDPTDIAAGAFTGGQTAADVALASLDITGYARDRNTVLPVGRRGASRMSPYIRHGLLSLREVWDAVSDASGRDKSKYRDELLWQEYARHLYARVGTELGESLRYEQPRRPVAPEDRPFGGDPWPTEMNCMSATLDELHDDGWLVNQTRMWMASQWTVRVGATWREGEDEMFAHLLDGSRAANRLGWQWTVGTGSGKPYGFSRWQVQKRSPSLCGECALNADCPIEDWPPSDHGAPLDGPYLGASDIPTGPTEVDGAGADQVWLTAESLGHNDPALAADPDRPAVFVFDEPLLRRLRLSGKRLVFLAECLGDIAAGREVEVRRGVVADELDGRSLAATWAPVPGFGRISAQVTPVELHPWPWLVTPRRAPVRSFSAWRKAVGTPR</sequence>
<keyword evidence="1 3" id="KW-0285">Flavoprotein</keyword>
<feature type="binding site" evidence="3">
    <location>
        <position position="62"/>
    </location>
    <ligand>
        <name>FAD</name>
        <dbReference type="ChEBI" id="CHEBI:57692"/>
    </ligand>
</feature>
<dbReference type="SUPFAM" id="SSF48173">
    <property type="entry name" value="Cryptochrome/photolyase FAD-binding domain"/>
    <property type="match status" value="1"/>
</dbReference>
<evidence type="ECO:0000313" key="6">
    <source>
        <dbReference type="Proteomes" id="UP001432128"/>
    </source>
</evidence>
<dbReference type="GO" id="GO:0003904">
    <property type="term" value="F:deoxyribodipyrimidine photo-lyase activity"/>
    <property type="evidence" value="ECO:0007669"/>
    <property type="project" value="TreeGrafter"/>
</dbReference>
<evidence type="ECO:0000256" key="2">
    <source>
        <dbReference type="ARBA" id="ARBA00022827"/>
    </source>
</evidence>
<dbReference type="Gene3D" id="1.10.579.10">
    <property type="entry name" value="DNA Cyclobutane Dipyrimidine Photolyase, subunit A, domain 3"/>
    <property type="match status" value="1"/>
</dbReference>
<proteinExistence type="predicted"/>
<evidence type="ECO:0000313" key="5">
    <source>
        <dbReference type="EMBL" id="WUM19748.1"/>
    </source>
</evidence>
<evidence type="ECO:0000256" key="3">
    <source>
        <dbReference type="PIRSR" id="PIRSR602081-1"/>
    </source>
</evidence>
<evidence type="ECO:0000259" key="4">
    <source>
        <dbReference type="Pfam" id="PF03441"/>
    </source>
</evidence>
<dbReference type="InterPro" id="IPR036134">
    <property type="entry name" value="Crypto/Photolyase_FAD-like_sf"/>
</dbReference>
<feature type="binding site" evidence="3">
    <location>
        <position position="109"/>
    </location>
    <ligand>
        <name>FAD</name>
        <dbReference type="ChEBI" id="CHEBI:57692"/>
    </ligand>
</feature>
<dbReference type="InterPro" id="IPR002081">
    <property type="entry name" value="Cryptochrome/DNA_photolyase_1"/>
</dbReference>
<feature type="domain" description="Cryptochrome/DNA photolyase FAD-binding" evidence="4">
    <location>
        <begin position="161"/>
        <end position="227"/>
    </location>
</feature>
<organism evidence="5 6">
    <name type="scientific">Williamsia herbipolensis</name>
    <dbReference type="NCBI Taxonomy" id="1603258"/>
    <lineage>
        <taxon>Bacteria</taxon>
        <taxon>Bacillati</taxon>
        <taxon>Actinomycetota</taxon>
        <taxon>Actinomycetes</taxon>
        <taxon>Mycobacteriales</taxon>
        <taxon>Nocardiaceae</taxon>
        <taxon>Williamsia</taxon>
    </lineage>
</organism>
<dbReference type="RefSeq" id="WP_328857201.1">
    <property type="nucleotide sequence ID" value="NZ_CP108021.1"/>
</dbReference>
<dbReference type="EMBL" id="CP108021">
    <property type="protein sequence ID" value="WUM19748.1"/>
    <property type="molecule type" value="Genomic_DNA"/>
</dbReference>
<reference evidence="5 6" key="1">
    <citation type="submission" date="2022-10" db="EMBL/GenBank/DDBJ databases">
        <title>The complete genomes of actinobacterial strains from the NBC collection.</title>
        <authorList>
            <person name="Joergensen T.S."/>
            <person name="Alvarez Arevalo M."/>
            <person name="Sterndorff E.B."/>
            <person name="Faurdal D."/>
            <person name="Vuksanovic O."/>
            <person name="Mourched A.-S."/>
            <person name="Charusanti P."/>
            <person name="Shaw S."/>
            <person name="Blin K."/>
            <person name="Weber T."/>
        </authorList>
    </citation>
    <scope>NUCLEOTIDE SEQUENCE [LARGE SCALE GENOMIC DNA]</scope>
    <source>
        <strain evidence="5 6">NBC_00319</strain>
    </source>
</reference>
<dbReference type="Proteomes" id="UP001432128">
    <property type="component" value="Chromosome"/>
</dbReference>
<protein>
    <submittedName>
        <fullName evidence="5">Deoxyribodipyrimidine photolyase</fullName>
    </submittedName>
</protein>
<comment type="cofactor">
    <cofactor evidence="3">
        <name>FAD</name>
        <dbReference type="ChEBI" id="CHEBI:57692"/>
    </cofactor>
    <text evidence="3">Binds 1 FAD per subunit.</text>
</comment>
<dbReference type="AlphaFoldDB" id="A0AAU4K148"/>
<evidence type="ECO:0000256" key="1">
    <source>
        <dbReference type="ARBA" id="ARBA00022630"/>
    </source>
</evidence>
<dbReference type="InterPro" id="IPR005101">
    <property type="entry name" value="Cryptochr/Photolyase_FAD-bd"/>
</dbReference>
<gene>
    <name evidence="5" type="ORF">OG579_18950</name>
</gene>
<dbReference type="Gene3D" id="1.25.40.80">
    <property type="match status" value="1"/>
</dbReference>
<dbReference type="PANTHER" id="PTHR11455">
    <property type="entry name" value="CRYPTOCHROME"/>
    <property type="match status" value="1"/>
</dbReference>
<name>A0AAU4K148_9NOCA</name>
<accession>A0AAU4K148</accession>
<dbReference type="KEGG" id="whr:OG579_18950"/>